<feature type="domain" description="PDZ" evidence="5">
    <location>
        <begin position="296"/>
        <end position="367"/>
    </location>
</feature>
<dbReference type="SUPFAM" id="SSF50044">
    <property type="entry name" value="SH3-domain"/>
    <property type="match status" value="3"/>
</dbReference>
<feature type="compositionally biased region" description="Low complexity" evidence="3">
    <location>
        <begin position="1732"/>
        <end position="1743"/>
    </location>
</feature>
<feature type="compositionally biased region" description="Polar residues" evidence="3">
    <location>
        <begin position="1010"/>
        <end position="1031"/>
    </location>
</feature>
<dbReference type="EMBL" id="LIAE01010566">
    <property type="protein sequence ID" value="PAV58677.1"/>
    <property type="molecule type" value="Genomic_DNA"/>
</dbReference>
<protein>
    <recommendedName>
        <fullName evidence="8">SH3 domain-containing protein</fullName>
    </recommendedName>
</protein>
<gene>
    <name evidence="6" type="ORF">WR25_10059</name>
</gene>
<feature type="compositionally biased region" description="Low complexity" evidence="3">
    <location>
        <begin position="1780"/>
        <end position="1798"/>
    </location>
</feature>
<dbReference type="PANTHER" id="PTHR14167">
    <property type="entry name" value="SH3 DOMAIN-CONTAINING"/>
    <property type="match status" value="1"/>
</dbReference>
<proteinExistence type="predicted"/>
<feature type="compositionally biased region" description="Polar residues" evidence="3">
    <location>
        <begin position="828"/>
        <end position="851"/>
    </location>
</feature>
<feature type="compositionally biased region" description="Polar residues" evidence="3">
    <location>
        <begin position="447"/>
        <end position="465"/>
    </location>
</feature>
<organism evidence="6 7">
    <name type="scientific">Diploscapter pachys</name>
    <dbReference type="NCBI Taxonomy" id="2018661"/>
    <lineage>
        <taxon>Eukaryota</taxon>
        <taxon>Metazoa</taxon>
        <taxon>Ecdysozoa</taxon>
        <taxon>Nematoda</taxon>
        <taxon>Chromadorea</taxon>
        <taxon>Rhabditida</taxon>
        <taxon>Rhabditina</taxon>
        <taxon>Rhabditomorpha</taxon>
        <taxon>Rhabditoidea</taxon>
        <taxon>Rhabditidae</taxon>
        <taxon>Diploscapter</taxon>
    </lineage>
</organism>
<evidence type="ECO:0000256" key="3">
    <source>
        <dbReference type="SAM" id="MobiDB-lite"/>
    </source>
</evidence>
<feature type="region of interest" description="Disordered" evidence="3">
    <location>
        <begin position="807"/>
        <end position="867"/>
    </location>
</feature>
<feature type="compositionally biased region" description="Polar residues" evidence="3">
    <location>
        <begin position="721"/>
        <end position="734"/>
    </location>
</feature>
<feature type="compositionally biased region" description="Polar residues" evidence="3">
    <location>
        <begin position="1210"/>
        <end position="1239"/>
    </location>
</feature>
<name>A0A2A2JAJ4_9BILA</name>
<feature type="region of interest" description="Disordered" evidence="3">
    <location>
        <begin position="879"/>
        <end position="1061"/>
    </location>
</feature>
<dbReference type="CDD" id="cd11781">
    <property type="entry name" value="SH3_Sorbs_1"/>
    <property type="match status" value="1"/>
</dbReference>
<dbReference type="PROSITE" id="PS50002">
    <property type="entry name" value="SH3"/>
    <property type="match status" value="3"/>
</dbReference>
<comment type="caution">
    <text evidence="6">The sequence shown here is derived from an EMBL/GenBank/DDBJ whole genome shotgun (WGS) entry which is preliminary data.</text>
</comment>
<feature type="domain" description="SH3" evidence="4">
    <location>
        <begin position="1537"/>
        <end position="1596"/>
    </location>
</feature>
<feature type="compositionally biased region" description="Low complexity" evidence="3">
    <location>
        <begin position="972"/>
        <end position="983"/>
    </location>
</feature>
<dbReference type="STRING" id="2018661.A0A2A2JAJ4"/>
<feature type="compositionally biased region" description="Pro residues" evidence="3">
    <location>
        <begin position="680"/>
        <end position="693"/>
    </location>
</feature>
<dbReference type="PANTHER" id="PTHR14167:SF116">
    <property type="entry name" value="CAP, ISOFORM AC"/>
    <property type="match status" value="1"/>
</dbReference>
<evidence type="ECO:0000259" key="4">
    <source>
        <dbReference type="PROSITE" id="PS50002"/>
    </source>
</evidence>
<evidence type="ECO:0000256" key="1">
    <source>
        <dbReference type="ARBA" id="ARBA00022443"/>
    </source>
</evidence>
<evidence type="ECO:0000259" key="5">
    <source>
        <dbReference type="PROSITE" id="PS50106"/>
    </source>
</evidence>
<feature type="region of interest" description="Disordered" evidence="3">
    <location>
        <begin position="1433"/>
        <end position="1452"/>
    </location>
</feature>
<dbReference type="SMART" id="SM00326">
    <property type="entry name" value="SH3"/>
    <property type="match status" value="3"/>
</dbReference>
<evidence type="ECO:0000313" key="6">
    <source>
        <dbReference type="EMBL" id="PAV58677.1"/>
    </source>
</evidence>
<dbReference type="InterPro" id="IPR036034">
    <property type="entry name" value="PDZ_sf"/>
</dbReference>
<dbReference type="Gene3D" id="2.30.42.10">
    <property type="match status" value="1"/>
</dbReference>
<feature type="compositionally biased region" description="Basic and acidic residues" evidence="3">
    <location>
        <begin position="1442"/>
        <end position="1452"/>
    </location>
</feature>
<feature type="region of interest" description="Disordered" evidence="3">
    <location>
        <begin position="1207"/>
        <end position="1274"/>
    </location>
</feature>
<evidence type="ECO:0000313" key="7">
    <source>
        <dbReference type="Proteomes" id="UP000218231"/>
    </source>
</evidence>
<feature type="region of interest" description="Disordered" evidence="3">
    <location>
        <begin position="1732"/>
        <end position="1803"/>
    </location>
</feature>
<feature type="region of interest" description="Disordered" evidence="3">
    <location>
        <begin position="558"/>
        <end position="581"/>
    </location>
</feature>
<feature type="compositionally biased region" description="Low complexity" evidence="3">
    <location>
        <begin position="735"/>
        <end position="746"/>
    </location>
</feature>
<feature type="region of interest" description="Disordered" evidence="3">
    <location>
        <begin position="633"/>
        <end position="699"/>
    </location>
</feature>
<dbReference type="InterPro" id="IPR050384">
    <property type="entry name" value="Endophilin_SH3RF"/>
</dbReference>
<accession>A0A2A2JAJ4</accession>
<dbReference type="SMART" id="SM00228">
    <property type="entry name" value="PDZ"/>
    <property type="match status" value="1"/>
</dbReference>
<dbReference type="Gene3D" id="2.30.30.40">
    <property type="entry name" value="SH3 Domains"/>
    <property type="match status" value="3"/>
</dbReference>
<evidence type="ECO:0008006" key="8">
    <source>
        <dbReference type="Google" id="ProtNLM"/>
    </source>
</evidence>
<feature type="compositionally biased region" description="Polar residues" evidence="3">
    <location>
        <begin position="807"/>
        <end position="820"/>
    </location>
</feature>
<dbReference type="OrthoDB" id="73680at2759"/>
<dbReference type="InterPro" id="IPR001478">
    <property type="entry name" value="PDZ"/>
</dbReference>
<dbReference type="Pfam" id="PF14604">
    <property type="entry name" value="SH3_9"/>
    <property type="match status" value="3"/>
</dbReference>
<dbReference type="Pfam" id="PF11977">
    <property type="entry name" value="RNase_Zc3h12a"/>
    <property type="match status" value="1"/>
</dbReference>
<dbReference type="PROSITE" id="PS50106">
    <property type="entry name" value="PDZ"/>
    <property type="match status" value="1"/>
</dbReference>
<evidence type="ECO:0000256" key="2">
    <source>
        <dbReference type="PROSITE-ProRule" id="PRU00192"/>
    </source>
</evidence>
<dbReference type="Proteomes" id="UP000218231">
    <property type="component" value="Unassembled WGS sequence"/>
</dbReference>
<feature type="compositionally biased region" description="Polar residues" evidence="3">
    <location>
        <begin position="648"/>
        <end position="663"/>
    </location>
</feature>
<sequence>MKAFLISVDEKAKRWGMKLELTEANEPPNVYGLLSLMRYFVFHNFDVVTFIPHKYTLPFATNFPHAIETLLESELAQICETNHYDDTLCIETAVRTNGTILSRDLFRDEKLREERLRHLLNGTNTVGYDFSRVSLNRLFASAIVEFWNNSKENLKWANTGRLLKHFKFDLWTKDYSGGGKNRTSDRDLLHSKFFAREGDDRYELSYEVREGWTREWRDGMLQLLDHLLCYSQQLFDKEHPEDDKEIIEIFKSGFDEQNSSEDKEFTQEGVEAAKKRIREEEEEDWVNPMNVTLIGGPPWGVRLGPQEGTGRPIITRILPGGRADVEGVKLGDLIETINGEVVIGCEEAHTQMQAVNGEMKLRLHRIEGDFSRLQQQLYFLLQTGAPFLGGLIQLKARSESSFGYESAAGDFAGGVKSRTASSEDMAFRDDQREDFDEKTLTEDHPQVTGQQMHKSAQAKTATMSSYPAQTNSASATSASLPFYQTQSTANQQTFYGQNNGNGIQSQPRVFNPTTTPGPSFWPIRTQTYNDQTAEGNVEMPHRRSVASLRQTITDKLEMKSPNNNFGNRMRNRDTYEPTPPPWAKSVKVHEFNGIDENKPYLGKVLDGPVAPEKYFQGVLPPSKTVVHYKGQVVQPPIPQTPPKSTQPRPTSTIRIQPAVTTVPVNREPNGQVAQPNQSNQPPPPTPSHRPVPFNPSTSTYIVPYTSTSSVSTSAHNSATTMTTFANGNGPAMTQSFPSPSSSSSIVPSPPRPSTLSVQQGDLHYSYSLNDPRIVALEDLDDAASMISSSFSAFGDSSEVAGFTTPATVQQKQTEQMNAAQEEQKNETQKAPNSNNEQQVAEKQTTNGNGNEMQKEEEEEVKLPPSSLFAQDIILTPFGKLNEPVAQPRTEQKTDNAAAVAAESKDGGSAVPPVPLQRGSSNGSMDLESSELLLKSRSPAPFSAYSSASPDHIGTIRKRQHSPVKLNLNDTTSSSEAISPAAPIDGRSNDSGYEGSAMRSPPQPKPPFDGQSANGSSGLCEAQSSGNVTQSDSRMDFSSRPDSFLSTSTFETTEDAAKSPSNADLNDLFALSSSSSLLLISLLSPPSLIPMLLPGSSSSFAAALRSVPQSDADFAPRSNLDEQWSAKSTVSAQIPSGEGNNTFELQSMQTEIENLAHILAEDSDKKAKAEGQEDMTQWYKSMFNKMHKIDPHFDDPSVLRYQQRRDGFTHPSAQSEPLSQSQIHSSTRPLTPSTHVTQPTRIEVEVTPRRARSVGRVIEPQEASEAKLGPSSASTLSNISSIIPNSSPNNSPSPNLFALERLRTTHFHLPSYKFRFDSTRPIRCTSSACGYSPHCQTSSLSPLPPGGLCTRCGRPTKDPTFEEIEQVYEQMARNSIAKRKGRLEATVVEVRMGMEWIAALQCMSERLDATAAELEQFIERLEECAWRRNGRSKSEYSFRPFPQKKEGSPSKLSDEIAELKRISKEELLFRQKAEKLAEELNQEKERRHGFTPTSVPSLQKNMNRFEHLMKDYSSPQRDSPVHMNSNNYSAKPQSQQRPAVLTATAIYRFEANSPRELSMNKGDVVRITREVDAHWLEGERNGKTGIFPASYVQIESEFERARQKLRVVYPFTARNPNELNLKRGEQLIFRREIDENWMEGSNQIGTIGIFPSSYVRVEKVDEPTQSVSNLDDIFSGCAPARPKTPKIEGSAAAPIPIPVSVENPTYNQYSDPMRNVRFESPPKHQSPVQVPIQIQQQQQPVYSSANHSQEEEIITRKNEEQVESRRTANGGSSWRSEETSTKQTAQMQQTQARQPQNAQNSGDTFKSIARLIPRGSETYRALYPYSPCKDDELALQMDDIVFVVEKCDDHWYIGTNLRTGEFGTCPGNYLVKH</sequence>
<dbReference type="InterPro" id="IPR001452">
    <property type="entry name" value="SH3_domain"/>
</dbReference>
<keyword evidence="1 2" id="KW-0728">SH3 domain</keyword>
<feature type="compositionally biased region" description="Low complexity" evidence="3">
    <location>
        <begin position="929"/>
        <end position="949"/>
    </location>
</feature>
<feature type="region of interest" description="Disordered" evidence="3">
    <location>
        <begin position="721"/>
        <end position="757"/>
    </location>
</feature>
<feature type="domain" description="SH3" evidence="4">
    <location>
        <begin position="1813"/>
        <end position="1872"/>
    </location>
</feature>
<dbReference type="SUPFAM" id="SSF50156">
    <property type="entry name" value="PDZ domain-like"/>
    <property type="match status" value="1"/>
</dbReference>
<feature type="domain" description="SH3" evidence="4">
    <location>
        <begin position="1599"/>
        <end position="1659"/>
    </location>
</feature>
<dbReference type="Gene3D" id="3.40.50.11980">
    <property type="match status" value="1"/>
</dbReference>
<dbReference type="InterPro" id="IPR036028">
    <property type="entry name" value="SH3-like_dom_sf"/>
</dbReference>
<feature type="region of interest" description="Disordered" evidence="3">
    <location>
        <begin position="440"/>
        <end position="465"/>
    </location>
</feature>
<dbReference type="InterPro" id="IPR021869">
    <property type="entry name" value="RNase_Zc3h12_NYN"/>
</dbReference>
<keyword evidence="7" id="KW-1185">Reference proteome</keyword>
<feature type="compositionally biased region" description="Basic and acidic residues" evidence="3">
    <location>
        <begin position="1747"/>
        <end position="1765"/>
    </location>
</feature>
<reference evidence="6 7" key="1">
    <citation type="journal article" date="2017" name="Curr. Biol.">
        <title>Genome architecture and evolution of a unichromosomal asexual nematode.</title>
        <authorList>
            <person name="Fradin H."/>
            <person name="Zegar C."/>
            <person name="Gutwein M."/>
            <person name="Lucas J."/>
            <person name="Kovtun M."/>
            <person name="Corcoran D."/>
            <person name="Baugh L.R."/>
            <person name="Kiontke K."/>
            <person name="Gunsalus K."/>
            <person name="Fitch D.H."/>
            <person name="Piano F."/>
        </authorList>
    </citation>
    <scope>NUCLEOTIDE SEQUENCE [LARGE SCALE GENOMIC DNA]</scope>
    <source>
        <strain evidence="6">PF1309</strain>
    </source>
</reference>